<proteinExistence type="predicted"/>
<name>A0ABY7SQX0_9RHOB</name>
<evidence type="ECO:0000313" key="2">
    <source>
        <dbReference type="EMBL" id="WCR09410.1"/>
    </source>
</evidence>
<dbReference type="InterPro" id="IPR008767">
    <property type="entry name" value="Phage_SPP1_head-tail_adaptor"/>
</dbReference>
<dbReference type="RefSeq" id="WP_272857521.1">
    <property type="nucleotide sequence ID" value="NZ_CP067134.1"/>
</dbReference>
<accession>A0ABY7SQX0</accession>
<dbReference type="Gene3D" id="2.40.10.270">
    <property type="entry name" value="Bacteriophage SPP1 head-tail adaptor protein"/>
    <property type="match status" value="1"/>
</dbReference>
<keyword evidence="3" id="KW-1185">Reference proteome</keyword>
<evidence type="ECO:0000256" key="1">
    <source>
        <dbReference type="SAM" id="MobiDB-lite"/>
    </source>
</evidence>
<sequence>MTAPRLNVPLGLETPERQGDGMGGHRIGWRQLGTIWAEMDAGSGRERLAQVGPESVVSWRITVRGAPAGDPRRPQAGQRLRLQDRLFRIEAVAERDLAGRWLVCFAKEEEAT</sequence>
<reference evidence="2 3" key="1">
    <citation type="submission" date="2021-01" db="EMBL/GenBank/DDBJ databases">
        <title>Biogeographic distribution of Paracoccus.</title>
        <authorList>
            <person name="Hollensteiner J."/>
            <person name="Leineberger J."/>
            <person name="Brinkhoff T."/>
            <person name="Daniel R."/>
        </authorList>
    </citation>
    <scope>NUCLEOTIDE SEQUENCE [LARGE SCALE GENOMIC DNA]</scope>
    <source>
        <strain evidence="2 3">LMG25392</strain>
    </source>
</reference>
<organism evidence="2 3">
    <name type="scientific">Paracoccus stylophorae</name>
    <dbReference type="NCBI Taxonomy" id="659350"/>
    <lineage>
        <taxon>Bacteria</taxon>
        <taxon>Pseudomonadati</taxon>
        <taxon>Pseudomonadota</taxon>
        <taxon>Alphaproteobacteria</taxon>
        <taxon>Rhodobacterales</taxon>
        <taxon>Paracoccaceae</taxon>
        <taxon>Paracoccus</taxon>
    </lineage>
</organism>
<evidence type="ECO:0000313" key="3">
    <source>
        <dbReference type="Proteomes" id="UP001218412"/>
    </source>
</evidence>
<dbReference type="InterPro" id="IPR038666">
    <property type="entry name" value="SSP1_head-tail_sf"/>
</dbReference>
<dbReference type="Proteomes" id="UP001218412">
    <property type="component" value="Chromosome"/>
</dbReference>
<dbReference type="EMBL" id="CP067134">
    <property type="protein sequence ID" value="WCR09410.1"/>
    <property type="molecule type" value="Genomic_DNA"/>
</dbReference>
<gene>
    <name evidence="2" type="ORF">JHW45_09750</name>
</gene>
<feature type="region of interest" description="Disordered" evidence="1">
    <location>
        <begin position="1"/>
        <end position="25"/>
    </location>
</feature>
<dbReference type="Pfam" id="PF05521">
    <property type="entry name" value="Phage_HCP"/>
    <property type="match status" value="1"/>
</dbReference>
<protein>
    <submittedName>
        <fullName evidence="2">Head-tail adaptor protein</fullName>
    </submittedName>
</protein>